<dbReference type="InterPro" id="IPR045617">
    <property type="entry name" value="DUF6445"/>
</dbReference>
<protein>
    <submittedName>
        <fullName evidence="1">Uncharacterized protein</fullName>
    </submittedName>
</protein>
<reference evidence="1" key="1">
    <citation type="journal article" date="2003" name="Mol. Microbiol.">
        <title>Acidobacteria form a coherent but highly diverse group within the bacterial domain: evidence from environmental genomics.</title>
        <authorList>
            <person name="Quaiser A."/>
            <person name="Ochsenreiter T."/>
            <person name="Lanz C."/>
            <person name="Schuster S.C."/>
            <person name="Treusch A.H."/>
            <person name="Eck J."/>
            <person name="Schleper C."/>
        </authorList>
    </citation>
    <scope>NUCLEOTIDE SEQUENCE</scope>
</reference>
<organism evidence="1">
    <name type="scientific">uncultured Acidobacteriota bacterium</name>
    <dbReference type="NCBI Taxonomy" id="171953"/>
    <lineage>
        <taxon>Bacteria</taxon>
        <taxon>Pseudomonadati</taxon>
        <taxon>Acidobacteriota</taxon>
        <taxon>environmental samples</taxon>
    </lineage>
</organism>
<dbReference type="EMBL" id="AH012920">
    <property type="protein sequence ID" value="AAP58627.1"/>
    <property type="molecule type" value="Genomic_DNA"/>
</dbReference>
<dbReference type="AlphaFoldDB" id="Q7X2T7"/>
<accession>Q7X2T7</accession>
<evidence type="ECO:0000313" key="1">
    <source>
        <dbReference type="EMBL" id="AAP58627.1"/>
    </source>
</evidence>
<name>Q7X2T7_9BACT</name>
<sequence length="216" mass="25106">MLNERGPLMIKRCLQVIDDFYDRPDEVRQKALLMSYAQPDGFVGWRTLAYQPKGIKQTIERRFKISIRYWEKDLAATEASNGVFFSAFSKGKFAERVGIHYDDPAGWMMLLVYLTPDALLDAGTSTWQHRETGLIAKPTRQDASRLGMSLKALEMKLIEDSHKLKSWREVDRIGNVYNRAVMFPSRLLHSATKHFGRNHLEGRLYQAFHFPIRRAR</sequence>
<proteinExistence type="predicted"/>
<dbReference type="Pfam" id="PF20043">
    <property type="entry name" value="DUF6445"/>
    <property type="match status" value="1"/>
</dbReference>